<dbReference type="PANTHER" id="PTHR43252">
    <property type="entry name" value="TRANSCRIPTIONAL REGULATOR YQJI"/>
    <property type="match status" value="1"/>
</dbReference>
<dbReference type="Gene3D" id="6.10.140.190">
    <property type="match status" value="1"/>
</dbReference>
<evidence type="ECO:0000259" key="3">
    <source>
        <dbReference type="Pfam" id="PF10400"/>
    </source>
</evidence>
<evidence type="ECO:0000313" key="4">
    <source>
        <dbReference type="EMBL" id="NYI08294.1"/>
    </source>
</evidence>
<comment type="caution">
    <text evidence="4">The sequence shown here is derived from an EMBL/GenBank/DDBJ whole genome shotgun (WGS) entry which is preliminary data.</text>
</comment>
<dbReference type="GO" id="GO:0003677">
    <property type="term" value="F:DNA binding"/>
    <property type="evidence" value="ECO:0007669"/>
    <property type="project" value="UniProtKB-KW"/>
</dbReference>
<dbReference type="Proteomes" id="UP000567795">
    <property type="component" value="Unassembled WGS sequence"/>
</dbReference>
<dbReference type="InterPro" id="IPR005149">
    <property type="entry name" value="Tscrpt_reg_PadR_N"/>
</dbReference>
<dbReference type="SUPFAM" id="SSF46785">
    <property type="entry name" value="Winged helix' DNA-binding domain"/>
    <property type="match status" value="1"/>
</dbReference>
<dbReference type="InterPro" id="IPR036388">
    <property type="entry name" value="WH-like_DNA-bd_sf"/>
</dbReference>
<dbReference type="Pfam" id="PF10400">
    <property type="entry name" value="Vir_act_alpha_C"/>
    <property type="match status" value="1"/>
</dbReference>
<evidence type="ECO:0000259" key="2">
    <source>
        <dbReference type="Pfam" id="PF03551"/>
    </source>
</evidence>
<dbReference type="InterPro" id="IPR036390">
    <property type="entry name" value="WH_DNA-bd_sf"/>
</dbReference>
<dbReference type="Pfam" id="PF03551">
    <property type="entry name" value="PadR"/>
    <property type="match status" value="1"/>
</dbReference>
<name>A0A853A621_9ACTN</name>
<dbReference type="AlphaFoldDB" id="A0A853A621"/>
<feature type="compositionally biased region" description="Low complexity" evidence="1">
    <location>
        <begin position="178"/>
        <end position="202"/>
    </location>
</feature>
<dbReference type="RefSeq" id="WP_179817133.1">
    <property type="nucleotide sequence ID" value="NZ_JACBZD010000002.1"/>
</dbReference>
<dbReference type="PANTHER" id="PTHR43252:SF6">
    <property type="entry name" value="NEGATIVE TRANSCRIPTION REGULATOR PADR"/>
    <property type="match status" value="1"/>
</dbReference>
<accession>A0A853A621</accession>
<feature type="domain" description="Transcription regulator PadR C-terminal" evidence="3">
    <location>
        <begin position="91"/>
        <end position="174"/>
    </location>
</feature>
<dbReference type="Gene3D" id="1.10.10.10">
    <property type="entry name" value="Winged helix-like DNA-binding domain superfamily/Winged helix DNA-binding domain"/>
    <property type="match status" value="1"/>
</dbReference>
<keyword evidence="4" id="KW-0238">DNA-binding</keyword>
<evidence type="ECO:0000256" key="1">
    <source>
        <dbReference type="SAM" id="MobiDB-lite"/>
    </source>
</evidence>
<evidence type="ECO:0000313" key="5">
    <source>
        <dbReference type="Proteomes" id="UP000567795"/>
    </source>
</evidence>
<proteinExistence type="predicted"/>
<feature type="region of interest" description="Disordered" evidence="1">
    <location>
        <begin position="178"/>
        <end position="233"/>
    </location>
</feature>
<reference evidence="4 5" key="1">
    <citation type="submission" date="2020-07" db="EMBL/GenBank/DDBJ databases">
        <title>Sequencing the genomes of 1000 actinobacteria strains.</title>
        <authorList>
            <person name="Klenk H.-P."/>
        </authorList>
    </citation>
    <scope>NUCLEOTIDE SEQUENCE [LARGE SCALE GENOMIC DNA]</scope>
    <source>
        <strain evidence="4 5">DSM 42178</strain>
    </source>
</reference>
<sequence length="233" mass="25554">MSIKYGLLALLEGGPRYGYQLRAEFESRTGGTWPLNIGQVYTTLARAERDGLVENVGTEDGNQVYYAITAKGREELRVWFASPVDRAGPPRNELAIKLAMAVGSPGVDVSQVIQTQRHHTIRALQDLTRLKAQRLAAPPRATDRDDVAWTLVLEQLIYQTEAEVRWLDHCETQLGRIARSVPASPAPATAPDTPAGGTPRPDQGGPEEGERDDGAPPLAAAHGPERRRGRRRH</sequence>
<feature type="domain" description="Transcription regulator PadR N-terminal" evidence="2">
    <location>
        <begin position="7"/>
        <end position="77"/>
    </location>
</feature>
<keyword evidence="5" id="KW-1185">Reference proteome</keyword>
<gene>
    <name evidence="4" type="ORF">FHU37_005323</name>
</gene>
<dbReference type="InterPro" id="IPR018309">
    <property type="entry name" value="Tscrpt_reg_PadR_C"/>
</dbReference>
<organism evidence="4 5">
    <name type="scientific">Allostreptomyces psammosilenae</name>
    <dbReference type="NCBI Taxonomy" id="1892865"/>
    <lineage>
        <taxon>Bacteria</taxon>
        <taxon>Bacillati</taxon>
        <taxon>Actinomycetota</taxon>
        <taxon>Actinomycetes</taxon>
        <taxon>Kitasatosporales</taxon>
        <taxon>Streptomycetaceae</taxon>
        <taxon>Allostreptomyces</taxon>
    </lineage>
</organism>
<protein>
    <submittedName>
        <fullName evidence="4">DNA-binding PadR family transcriptional regulator</fullName>
    </submittedName>
</protein>
<dbReference type="EMBL" id="JACBZD010000002">
    <property type="protein sequence ID" value="NYI08294.1"/>
    <property type="molecule type" value="Genomic_DNA"/>
</dbReference>